<dbReference type="EMBL" id="SJSM01000018">
    <property type="protein sequence ID" value="TCC89586.1"/>
    <property type="molecule type" value="Genomic_DNA"/>
</dbReference>
<dbReference type="OrthoDB" id="9959415at2"/>
<proteinExistence type="predicted"/>
<accession>A0A4V2MIA1</accession>
<name>A0A4U1GBD8_9SPHI</name>
<sequence>MSEETAGKRFNKADFDKVERFIVKVRVAEVGNLSPKEMSEFREKLKMRGEDHSVMDVMREEAIERGIEIGLGEGIDRGIIKGRVEGLTMGLEDGIKIGIGRGRDEERRKLAIKLKAENVSLSIISRTTGLTIEELTSL</sequence>
<keyword evidence="3" id="KW-1185">Reference proteome</keyword>
<dbReference type="RefSeq" id="WP_131611090.1">
    <property type="nucleotide sequence ID" value="NZ_SJSM01000018.1"/>
</dbReference>
<protein>
    <recommendedName>
        <fullName evidence="5">Transposase</fullName>
    </recommendedName>
</protein>
<evidence type="ECO:0000313" key="1">
    <source>
        <dbReference type="EMBL" id="TCC89586.1"/>
    </source>
</evidence>
<evidence type="ECO:0000313" key="4">
    <source>
        <dbReference type="Proteomes" id="UP000309594"/>
    </source>
</evidence>
<comment type="caution">
    <text evidence="2">The sequence shown here is derived from an EMBL/GenBank/DDBJ whole genome shotgun (WGS) entry which is preliminary data.</text>
</comment>
<evidence type="ECO:0000313" key="2">
    <source>
        <dbReference type="EMBL" id="TKC60033.1"/>
    </source>
</evidence>
<organism evidence="2 4">
    <name type="scientific">Pedobacter hiemivivus</name>
    <dbReference type="NCBI Taxonomy" id="2530454"/>
    <lineage>
        <taxon>Bacteria</taxon>
        <taxon>Pseudomonadati</taxon>
        <taxon>Bacteroidota</taxon>
        <taxon>Sphingobacteriia</taxon>
        <taxon>Sphingobacteriales</taxon>
        <taxon>Sphingobacteriaceae</taxon>
        <taxon>Pedobacter</taxon>
    </lineage>
</organism>
<dbReference type="EMBL" id="SWDX01000005">
    <property type="protein sequence ID" value="TKC60033.1"/>
    <property type="molecule type" value="Genomic_DNA"/>
</dbReference>
<accession>A0A4U1GBD8</accession>
<dbReference type="Proteomes" id="UP000309594">
    <property type="component" value="Unassembled WGS sequence"/>
</dbReference>
<reference evidence="2 4" key="2">
    <citation type="submission" date="2019-04" db="EMBL/GenBank/DDBJ databases">
        <title>Pedobacter sp. RP-1-16 sp. nov., isolated from Arctic soil.</title>
        <authorList>
            <person name="Dahal R.H."/>
            <person name="Kim D.-U."/>
        </authorList>
    </citation>
    <scope>NUCLEOTIDE SEQUENCE [LARGE SCALE GENOMIC DNA]</scope>
    <source>
        <strain evidence="2 4">RP-1-16</strain>
    </source>
</reference>
<evidence type="ECO:0008006" key="5">
    <source>
        <dbReference type="Google" id="ProtNLM"/>
    </source>
</evidence>
<evidence type="ECO:0000313" key="3">
    <source>
        <dbReference type="Proteomes" id="UP000291117"/>
    </source>
</evidence>
<dbReference type="AlphaFoldDB" id="A0A4U1GBD8"/>
<reference evidence="1 3" key="1">
    <citation type="submission" date="2019-02" db="EMBL/GenBank/DDBJ databases">
        <title>Pedobacter sp. RP-3-8 sp. nov., isolated from Arctic soil.</title>
        <authorList>
            <person name="Dahal R.H."/>
        </authorList>
    </citation>
    <scope>NUCLEOTIDE SEQUENCE [LARGE SCALE GENOMIC DNA]</scope>
    <source>
        <strain evidence="1 3">RP-3-8</strain>
    </source>
</reference>
<dbReference type="Proteomes" id="UP000291117">
    <property type="component" value="Unassembled WGS sequence"/>
</dbReference>
<gene>
    <name evidence="1" type="ORF">EZ444_20870</name>
    <name evidence="2" type="ORF">FBD94_14010</name>
</gene>